<evidence type="ECO:0000313" key="3">
    <source>
        <dbReference type="EMBL" id="RLE54108.1"/>
    </source>
</evidence>
<sequence length="181" mass="19720">MRVEIRICGLGGQGVILAGEILGLAAVLDGKYATQTRSYGSEARGSACKSDVIISDEVVRYPLIEKCDIMIAMSQPSLNIYAKSLKENGTLIIDSDLVKNIPEELSNAKVYGIKATRIAEEKYARIVANLIMLGFAAQLTGIVTVESLEKAVKERVKRMVDLNIAALREGAKLAQTHKRRN</sequence>
<dbReference type="PANTHER" id="PTHR42730:SF1">
    <property type="entry name" value="2-OXOGLUTARATE SYNTHASE SUBUNIT KORC"/>
    <property type="match status" value="1"/>
</dbReference>
<evidence type="ECO:0000259" key="2">
    <source>
        <dbReference type="Pfam" id="PF01558"/>
    </source>
</evidence>
<dbReference type="SUPFAM" id="SSF53323">
    <property type="entry name" value="Pyruvate-ferredoxin oxidoreductase, PFOR, domain III"/>
    <property type="match status" value="1"/>
</dbReference>
<dbReference type="NCBIfam" id="TIGR02175">
    <property type="entry name" value="PorC_KorC"/>
    <property type="match status" value="1"/>
</dbReference>
<dbReference type="Proteomes" id="UP000269499">
    <property type="component" value="Unassembled WGS sequence"/>
</dbReference>
<dbReference type="InterPro" id="IPR019752">
    <property type="entry name" value="Pyrv/ketoisovalerate_OxRed_cat"/>
</dbReference>
<comment type="caution">
    <text evidence="3">The sequence shown here is derived from an EMBL/GenBank/DDBJ whole genome shotgun (WGS) entry which is preliminary data.</text>
</comment>
<accession>A0A497F540</accession>
<feature type="domain" description="Pyruvate/ketoisovalerate oxidoreductase catalytic" evidence="2">
    <location>
        <begin position="11"/>
        <end position="171"/>
    </location>
</feature>
<dbReference type="Gene3D" id="3.40.920.10">
    <property type="entry name" value="Pyruvate-ferredoxin oxidoreductase, PFOR, domain III"/>
    <property type="match status" value="1"/>
</dbReference>
<dbReference type="GO" id="GO:0016625">
    <property type="term" value="F:oxidoreductase activity, acting on the aldehyde or oxo group of donors, iron-sulfur protein as acceptor"/>
    <property type="evidence" value="ECO:0007669"/>
    <property type="project" value="InterPro"/>
</dbReference>
<dbReference type="InterPro" id="IPR011894">
    <property type="entry name" value="PorC_KorC"/>
</dbReference>
<dbReference type="PANTHER" id="PTHR42730">
    <property type="entry name" value="2-OXOGLUTARATE SYNTHASE SUBUNIT KORC"/>
    <property type="match status" value="1"/>
</dbReference>
<proteinExistence type="predicted"/>
<evidence type="ECO:0000313" key="4">
    <source>
        <dbReference type="Proteomes" id="UP000269499"/>
    </source>
</evidence>
<dbReference type="EMBL" id="QMRA01000034">
    <property type="protein sequence ID" value="RLE54108.1"/>
    <property type="molecule type" value="Genomic_DNA"/>
</dbReference>
<evidence type="ECO:0000256" key="1">
    <source>
        <dbReference type="ARBA" id="ARBA00023002"/>
    </source>
</evidence>
<keyword evidence="1" id="KW-0560">Oxidoreductase</keyword>
<dbReference type="InterPro" id="IPR052554">
    <property type="entry name" value="2-oxoglutarate_synth_KorC"/>
</dbReference>
<dbReference type="InterPro" id="IPR002869">
    <property type="entry name" value="Pyrv_flavodox_OxRed_cen"/>
</dbReference>
<gene>
    <name evidence="3" type="ORF">DRJ26_02275</name>
</gene>
<protein>
    <submittedName>
        <fullName evidence="3">2-oxoacid:ferredoxin oxidoreductase subunit gamma</fullName>
    </submittedName>
</protein>
<name>A0A497F540_9CREN</name>
<dbReference type="Pfam" id="PF01558">
    <property type="entry name" value="POR"/>
    <property type="match status" value="1"/>
</dbReference>
<organism evidence="3 4">
    <name type="scientific">Thermoproteota archaeon</name>
    <dbReference type="NCBI Taxonomy" id="2056631"/>
    <lineage>
        <taxon>Archaea</taxon>
        <taxon>Thermoproteota</taxon>
    </lineage>
</organism>
<dbReference type="AlphaFoldDB" id="A0A497F540"/>
<reference evidence="3 4" key="1">
    <citation type="submission" date="2018-06" db="EMBL/GenBank/DDBJ databases">
        <title>Extensive metabolic versatility and redundancy in microbially diverse, dynamic hydrothermal sediments.</title>
        <authorList>
            <person name="Dombrowski N."/>
            <person name="Teske A."/>
            <person name="Baker B.J."/>
        </authorList>
    </citation>
    <scope>NUCLEOTIDE SEQUENCE [LARGE SCALE GENOMIC DNA]</scope>
    <source>
        <strain evidence="3">B20_G2</strain>
    </source>
</reference>